<dbReference type="GO" id="GO:0009242">
    <property type="term" value="P:colanic acid biosynthetic process"/>
    <property type="evidence" value="ECO:0007669"/>
    <property type="project" value="TreeGrafter"/>
</dbReference>
<evidence type="ECO:0000256" key="2">
    <source>
        <dbReference type="ARBA" id="ARBA00006464"/>
    </source>
</evidence>
<keyword evidence="4 7" id="KW-0812">Transmembrane</keyword>
<proteinExistence type="inferred from homology"/>
<dbReference type="GO" id="GO:0089702">
    <property type="term" value="F:undecaprenyl-phosphate glucose phosphotransferase activity"/>
    <property type="evidence" value="ECO:0007669"/>
    <property type="project" value="TreeGrafter"/>
</dbReference>
<protein>
    <submittedName>
        <fullName evidence="9">TIGR03013 family PEP-CTERM/XrtA system glycosyltransferase</fullName>
    </submittedName>
</protein>
<evidence type="ECO:0000313" key="9">
    <source>
        <dbReference type="EMBL" id="MBD1399553.1"/>
    </source>
</evidence>
<dbReference type="NCBIfam" id="TIGR03025">
    <property type="entry name" value="EPS_sugtrans"/>
    <property type="match status" value="1"/>
</dbReference>
<evidence type="ECO:0000256" key="5">
    <source>
        <dbReference type="ARBA" id="ARBA00022989"/>
    </source>
</evidence>
<evidence type="ECO:0000256" key="7">
    <source>
        <dbReference type="SAM" id="Phobius"/>
    </source>
</evidence>
<feature type="transmembrane region" description="Helical" evidence="7">
    <location>
        <begin position="100"/>
        <end position="123"/>
    </location>
</feature>
<keyword evidence="3" id="KW-0808">Transferase</keyword>
<sequence length="453" mass="52113">MIRPSFLLQLSDTFLAVVCLMLAHYLRYGRLSSETLIFEGGIFKLASYVVVVITISYLFNLYEFQQFNELWRVAAKIVFALTVSLLALSALFYILPGLGFWRGVLLISLLLFGFCQILVRWLIRKFSRVSFFANRVLIVGAGSLAKKISEIVPSDHNMHSYTRFVACTDKVPVVDPDLIVGHINDIDQIILDYRPQKMVIALTERRGNLPLKEIMHSKLRGVEVYDAAAYYEHVSGCLMIEEMHPSSFIFNQRFRMTPFMRSYKRLFDVALSGTGLLITAPFFPFIALAIIIDSKGPIFYKQLRVGENEYEFFVYKFRSMSDGAEKKSGAVWAQKNDPRVTRVGQFMRKTRIDEIPQLYNVLKGDMSFIGPRPERMTFVERLKESIPFYSTRHFVKPGVTGWAQVRYPYGASDEDALEKLRYDLYYIKNYSIALDFKIILDTIRVVTSGFGGR</sequence>
<dbReference type="Pfam" id="PF02397">
    <property type="entry name" value="Bac_transf"/>
    <property type="match status" value="1"/>
</dbReference>
<comment type="subcellular location">
    <subcellularLocation>
        <location evidence="1">Membrane</location>
        <topology evidence="1">Multi-pass membrane protein</topology>
    </subcellularLocation>
</comment>
<feature type="transmembrane region" description="Helical" evidence="7">
    <location>
        <begin position="7"/>
        <end position="25"/>
    </location>
</feature>
<evidence type="ECO:0000256" key="1">
    <source>
        <dbReference type="ARBA" id="ARBA00004141"/>
    </source>
</evidence>
<dbReference type="NCBIfam" id="TIGR03013">
    <property type="entry name" value="EpsB_2"/>
    <property type="match status" value="1"/>
</dbReference>
<dbReference type="PANTHER" id="PTHR30576">
    <property type="entry name" value="COLANIC BIOSYNTHESIS UDP-GLUCOSE LIPID CARRIER TRANSFERASE"/>
    <property type="match status" value="1"/>
</dbReference>
<dbReference type="AlphaFoldDB" id="A0A8J6UGD6"/>
<accession>A0A8J6UGD6</accession>
<feature type="domain" description="Bacterial sugar transferase" evidence="8">
    <location>
        <begin position="264"/>
        <end position="447"/>
    </location>
</feature>
<comment type="caution">
    <text evidence="9">The sequence shown here is derived from an EMBL/GenBank/DDBJ whole genome shotgun (WGS) entry which is preliminary data.</text>
</comment>
<keyword evidence="10" id="KW-1185">Reference proteome</keyword>
<evidence type="ECO:0000256" key="3">
    <source>
        <dbReference type="ARBA" id="ARBA00022679"/>
    </source>
</evidence>
<dbReference type="PANTHER" id="PTHR30576:SF21">
    <property type="entry name" value="UDP-GLUCOSE:UNDECAPRENYL-PHOSPHATE GLUCOSE-1-PHOSPHATE TRANSFERASE"/>
    <property type="match status" value="1"/>
</dbReference>
<evidence type="ECO:0000313" key="10">
    <source>
        <dbReference type="Proteomes" id="UP000632828"/>
    </source>
</evidence>
<keyword evidence="6 7" id="KW-0472">Membrane</keyword>
<reference evidence="9" key="1">
    <citation type="submission" date="2020-09" db="EMBL/GenBank/DDBJ databases">
        <title>Pelobacter alkaliphilus sp. nov., a novel anaerobic arsenate-reducing bacterium from terrestrial mud volcano.</title>
        <authorList>
            <person name="Khomyakova M.A."/>
            <person name="Merkel A.Y."/>
            <person name="Slobodkin A.I."/>
        </authorList>
    </citation>
    <scope>NUCLEOTIDE SEQUENCE</scope>
    <source>
        <strain evidence="9">M08fum</strain>
    </source>
</reference>
<evidence type="ECO:0000259" key="8">
    <source>
        <dbReference type="Pfam" id="PF02397"/>
    </source>
</evidence>
<feature type="transmembrane region" description="Helical" evidence="7">
    <location>
        <begin position="74"/>
        <end position="94"/>
    </location>
</feature>
<gene>
    <name evidence="9" type="ORF">ICT70_02615</name>
</gene>
<dbReference type="InterPro" id="IPR017475">
    <property type="entry name" value="EPS_sugar_tfrase"/>
</dbReference>
<feature type="transmembrane region" description="Helical" evidence="7">
    <location>
        <begin position="266"/>
        <end position="292"/>
    </location>
</feature>
<comment type="similarity">
    <text evidence="2">Belongs to the bacterial sugar transferase family.</text>
</comment>
<name>A0A8J6UGD6_9BACT</name>
<dbReference type="InterPro" id="IPR003362">
    <property type="entry name" value="Bact_transf"/>
</dbReference>
<evidence type="ECO:0000256" key="4">
    <source>
        <dbReference type="ARBA" id="ARBA00022692"/>
    </source>
</evidence>
<feature type="transmembrane region" description="Helical" evidence="7">
    <location>
        <begin position="45"/>
        <end position="62"/>
    </location>
</feature>
<dbReference type="RefSeq" id="WP_191153826.1">
    <property type="nucleotide sequence ID" value="NZ_JACWUN010000002.1"/>
</dbReference>
<keyword evidence="5 7" id="KW-1133">Transmembrane helix</keyword>
<organism evidence="9 10">
    <name type="scientific">Pelovirga terrestris</name>
    <dbReference type="NCBI Taxonomy" id="2771352"/>
    <lineage>
        <taxon>Bacteria</taxon>
        <taxon>Pseudomonadati</taxon>
        <taxon>Thermodesulfobacteriota</taxon>
        <taxon>Desulfuromonadia</taxon>
        <taxon>Geobacterales</taxon>
        <taxon>Geobacteraceae</taxon>
        <taxon>Pelovirga</taxon>
    </lineage>
</organism>
<dbReference type="EMBL" id="JACWUN010000002">
    <property type="protein sequence ID" value="MBD1399553.1"/>
    <property type="molecule type" value="Genomic_DNA"/>
</dbReference>
<dbReference type="GO" id="GO:0016020">
    <property type="term" value="C:membrane"/>
    <property type="evidence" value="ECO:0007669"/>
    <property type="project" value="UniProtKB-SubCell"/>
</dbReference>
<dbReference type="InterPro" id="IPR017464">
    <property type="entry name" value="Sugar_tfrase_EpsB_2"/>
</dbReference>
<evidence type="ECO:0000256" key="6">
    <source>
        <dbReference type="ARBA" id="ARBA00023136"/>
    </source>
</evidence>
<dbReference type="Proteomes" id="UP000632828">
    <property type="component" value="Unassembled WGS sequence"/>
</dbReference>